<dbReference type="KEGG" id="paru:CYR75_08415"/>
<evidence type="ECO:0000313" key="2">
    <source>
        <dbReference type="EMBL" id="AUM74290.1"/>
    </source>
</evidence>
<evidence type="ECO:0008006" key="4">
    <source>
        <dbReference type="Google" id="ProtNLM"/>
    </source>
</evidence>
<name>A0A2K9MF96_9RHOB</name>
<organism evidence="2 3">
    <name type="scientific">Paracoccus jeotgali</name>
    <dbReference type="NCBI Taxonomy" id="2065379"/>
    <lineage>
        <taxon>Bacteria</taxon>
        <taxon>Pseudomonadati</taxon>
        <taxon>Pseudomonadota</taxon>
        <taxon>Alphaproteobacteria</taxon>
        <taxon>Rhodobacterales</taxon>
        <taxon>Paracoccaceae</taxon>
        <taxon>Paracoccus</taxon>
    </lineage>
</organism>
<evidence type="ECO:0000313" key="3">
    <source>
        <dbReference type="Proteomes" id="UP000234882"/>
    </source>
</evidence>
<dbReference type="EMBL" id="CP025583">
    <property type="protein sequence ID" value="AUM74290.1"/>
    <property type="molecule type" value="Genomic_DNA"/>
</dbReference>
<dbReference type="RefSeq" id="WP_101499636.1">
    <property type="nucleotide sequence ID" value="NZ_CP025583.1"/>
</dbReference>
<gene>
    <name evidence="2" type="ORF">CYR75_08415</name>
</gene>
<dbReference type="Proteomes" id="UP000234882">
    <property type="component" value="Chromosome"/>
</dbReference>
<evidence type="ECO:0000256" key="1">
    <source>
        <dbReference type="SAM" id="MobiDB-lite"/>
    </source>
</evidence>
<accession>A0A2K9MF96</accession>
<dbReference type="OrthoDB" id="9809132at2"/>
<dbReference type="AlphaFoldDB" id="A0A2K9MF96"/>
<dbReference type="PROSITE" id="PS51257">
    <property type="entry name" value="PROKAR_LIPOPROTEIN"/>
    <property type="match status" value="1"/>
</dbReference>
<sequence length="197" mass="20659">MKFRLVFALLPLALAACDEQAMQDFRFPWDKPLEAAPPAEPVDPMKTPLVTPAVSPRDVPIEVEGERKPAVNAETTTLNTTAFVARGNEPFWRVDVAGTTANYQTPDNPKGRAISVRRLVYAKGVEYVGTLNGSAFAVNIRGAACVDSMSGEKFPMTATLRVGGKSLTGCASPAAEASATASPAAKPEAKPAAAAQG</sequence>
<protein>
    <recommendedName>
        <fullName evidence="4">Lipoprotein</fullName>
    </recommendedName>
</protein>
<proteinExistence type="predicted"/>
<reference evidence="3" key="1">
    <citation type="submission" date="2017-12" db="EMBL/GenBank/DDBJ databases">
        <title>Genomic analysis of Paracoccus sp. CBA4604.</title>
        <authorList>
            <person name="Roh S.W."/>
            <person name="Kim J.Y."/>
            <person name="Kim J.S."/>
        </authorList>
    </citation>
    <scope>NUCLEOTIDE SEQUENCE [LARGE SCALE GENOMIC DNA]</scope>
    <source>
        <strain evidence="3">CBA4604</strain>
    </source>
</reference>
<keyword evidence="3" id="KW-1185">Reference proteome</keyword>
<feature type="region of interest" description="Disordered" evidence="1">
    <location>
        <begin position="176"/>
        <end position="197"/>
    </location>
</feature>